<dbReference type="Pfam" id="PF16126">
    <property type="entry name" value="DUF4838"/>
    <property type="match status" value="1"/>
</dbReference>
<organism evidence="2 3">
    <name type="scientific">Sphingobacterium yanglingense</name>
    <dbReference type="NCBI Taxonomy" id="1437280"/>
    <lineage>
        <taxon>Bacteria</taxon>
        <taxon>Pseudomonadati</taxon>
        <taxon>Bacteroidota</taxon>
        <taxon>Sphingobacteriia</taxon>
        <taxon>Sphingobacteriales</taxon>
        <taxon>Sphingobacteriaceae</taxon>
        <taxon>Sphingobacterium</taxon>
    </lineage>
</organism>
<dbReference type="EMBL" id="SNYV01000011">
    <property type="protein sequence ID" value="TDQ80088.1"/>
    <property type="molecule type" value="Genomic_DNA"/>
</dbReference>
<evidence type="ECO:0000313" key="3">
    <source>
        <dbReference type="Proteomes" id="UP000295292"/>
    </source>
</evidence>
<sequence>MCRFKRFVWLWGMFSLLSSSCKAATFDFATSQLLILSNGDKESAQAADYLFGHLDKRNTDRSKFRIQRSDTNLEGFRGGIVYVEIVEDLESDYEIINEEGRLSLFGRNRAVLRWLSYMLIDRLGDYHRLDIADIPPSYIDFKTGKVDFAFRYRDPHLQPNLNQDLSGILLTHNVDRDWGLWGHNLRKVFVEGIETEAMALVDGRRDSEQYCFSSEKTYQAIKAFVLEEYGRGPRDARWFMIAPNDNDKVCTCASCRKLGNTAKSATAAIVVLLNRLTKEFPLDYFYTTAYRTTREAPKIRLAERAGVLLSTIDLPKSPQLKMETPSVREFTTLLQSWKAQTSHIYLWDYISNFDDYITPFPVLRRVQRQLAYFKKMGVDGLFLNGSGYDYSPFDDIKTYVLSAVMIDPSLSVSDLVKRYHQRFYPVSADLLTSYLLEIEDRLDHNNSDIAIYSSFRQLMKYGLDADRFNKFYADLVLLEPQLSGEERYRIKRLIDVLSYTKLQLDYHQGNLANGFLEIENDMCRFSNRNDLFIRRLRESQKEGITNYKEEKGSINLYLREWEQLKSSVIPVNKFKISKASGISSGELLDEAHLLSDNKLGFVSDFNQGWLLAGEDIRAIGHNLNKRQGPVRLEMRFLLNPRHRMYVPDRVELWNGGIKIMEFTSSDFVLLQDIATLKKDVDLSDHTDLEIKIYKSKELKNSVIACDEVQLY</sequence>
<keyword evidence="1" id="KW-0732">Signal</keyword>
<comment type="caution">
    <text evidence="2">The sequence shown here is derived from an EMBL/GenBank/DDBJ whole genome shotgun (WGS) entry which is preliminary data.</text>
</comment>
<dbReference type="Proteomes" id="UP000295292">
    <property type="component" value="Unassembled WGS sequence"/>
</dbReference>
<dbReference type="PROSITE" id="PS51257">
    <property type="entry name" value="PROKAR_LIPOPROTEIN"/>
    <property type="match status" value="1"/>
</dbReference>
<evidence type="ECO:0000313" key="2">
    <source>
        <dbReference type="EMBL" id="TDQ80088.1"/>
    </source>
</evidence>
<keyword evidence="3" id="KW-1185">Reference proteome</keyword>
<dbReference type="PANTHER" id="PTHR47406">
    <property type="entry name" value="COAGULATION FACTOR 5/8 TYPE, C-TERMINAL"/>
    <property type="match status" value="1"/>
</dbReference>
<accession>A0A4R6WMM8</accession>
<feature type="signal peptide" evidence="1">
    <location>
        <begin position="1"/>
        <end position="23"/>
    </location>
</feature>
<feature type="chain" id="PRO_5020598162" evidence="1">
    <location>
        <begin position="24"/>
        <end position="711"/>
    </location>
</feature>
<protein>
    <submittedName>
        <fullName evidence="2">Uncharacterized protein DUF4838</fullName>
    </submittedName>
</protein>
<dbReference type="InterPro" id="IPR032287">
    <property type="entry name" value="DUF4838"/>
</dbReference>
<dbReference type="PANTHER" id="PTHR47406:SF2">
    <property type="entry name" value="ALPHA GLUCURONIDASE N-TERMINAL DOMAIN-CONTAINING PROTEIN"/>
    <property type="match status" value="1"/>
</dbReference>
<dbReference type="AlphaFoldDB" id="A0A4R6WMM8"/>
<dbReference type="RefSeq" id="WP_133583834.1">
    <property type="nucleotide sequence ID" value="NZ_SNYV01000011.1"/>
</dbReference>
<proteinExistence type="predicted"/>
<name>A0A4R6WMM8_9SPHI</name>
<gene>
    <name evidence="2" type="ORF">CLV99_1542</name>
</gene>
<evidence type="ECO:0000256" key="1">
    <source>
        <dbReference type="SAM" id="SignalP"/>
    </source>
</evidence>
<dbReference type="OrthoDB" id="1099022at2"/>
<reference evidence="2 3" key="1">
    <citation type="submission" date="2019-03" db="EMBL/GenBank/DDBJ databases">
        <title>Genomic Encyclopedia of Archaeal and Bacterial Type Strains, Phase II (KMG-II): from individual species to whole genera.</title>
        <authorList>
            <person name="Goeker M."/>
        </authorList>
    </citation>
    <scope>NUCLEOTIDE SEQUENCE [LARGE SCALE GENOMIC DNA]</scope>
    <source>
        <strain evidence="2 3">DSM 28353</strain>
    </source>
</reference>